<dbReference type="EMBL" id="JBHSFW010000001">
    <property type="protein sequence ID" value="MFC4617162.1"/>
    <property type="molecule type" value="Genomic_DNA"/>
</dbReference>
<reference evidence="3" key="1">
    <citation type="journal article" date="2019" name="Int. J. Syst. Evol. Microbiol.">
        <title>The Global Catalogue of Microorganisms (GCM) 10K type strain sequencing project: providing services to taxonomists for standard genome sequencing and annotation.</title>
        <authorList>
            <consortium name="The Broad Institute Genomics Platform"/>
            <consortium name="The Broad Institute Genome Sequencing Center for Infectious Disease"/>
            <person name="Wu L."/>
            <person name="Ma J."/>
        </authorList>
    </citation>
    <scope>NUCLEOTIDE SEQUENCE [LARGE SCALE GENOMIC DNA]</scope>
    <source>
        <strain evidence="3">CGMCC 1.16306</strain>
    </source>
</reference>
<keyword evidence="1" id="KW-0812">Transmembrane</keyword>
<organism evidence="2 3">
    <name type="scientific">Camelliibacillus cellulosilyticus</name>
    <dbReference type="NCBI Taxonomy" id="2174486"/>
    <lineage>
        <taxon>Bacteria</taxon>
        <taxon>Bacillati</taxon>
        <taxon>Bacillota</taxon>
        <taxon>Bacilli</taxon>
        <taxon>Bacillales</taxon>
        <taxon>Sporolactobacillaceae</taxon>
        <taxon>Camelliibacillus</taxon>
    </lineage>
</organism>
<dbReference type="RefSeq" id="WP_376844223.1">
    <property type="nucleotide sequence ID" value="NZ_JBHSFW010000001.1"/>
</dbReference>
<proteinExistence type="predicted"/>
<evidence type="ECO:0000256" key="1">
    <source>
        <dbReference type="SAM" id="Phobius"/>
    </source>
</evidence>
<keyword evidence="1" id="KW-0472">Membrane</keyword>
<evidence type="ECO:0000313" key="2">
    <source>
        <dbReference type="EMBL" id="MFC4617162.1"/>
    </source>
</evidence>
<keyword evidence="3" id="KW-1185">Reference proteome</keyword>
<sequence length="260" mass="30657">MQNFDNLQNTARRYMAHVSQLGTTQLHLRNPYIIAWWSAAFPGFGHLLLSKNIRGLLLFVWEIVINVESKLNLGMVYTFMGEFDKARQVIDPHWILLYISVYIFAIWDSYRTTVDINRISILAIRENHRFNTFSMGAMELNYLDKRNPRMAVIWSFLMPGTGQLYLNRIIGGFFVITWMIVICLNAHFNEAMLYLFMGDLHKANAVVNKQWLLFLPSIYGYSIYDAYLGTVENNKLFIREQSNWLKKMYQHPEFQVEMPE</sequence>
<feature type="transmembrane region" description="Helical" evidence="1">
    <location>
        <begin position="92"/>
        <end position="110"/>
    </location>
</feature>
<keyword evidence="1" id="KW-1133">Transmembrane helix</keyword>
<dbReference type="Proteomes" id="UP001596022">
    <property type="component" value="Unassembled WGS sequence"/>
</dbReference>
<accession>A0ABV9GGQ2</accession>
<feature type="transmembrane region" description="Helical" evidence="1">
    <location>
        <begin position="32"/>
        <end position="49"/>
    </location>
</feature>
<protein>
    <submittedName>
        <fullName evidence="2">Uncharacterized protein</fullName>
    </submittedName>
</protein>
<comment type="caution">
    <text evidence="2">The sequence shown here is derived from an EMBL/GenBank/DDBJ whole genome shotgun (WGS) entry which is preliminary data.</text>
</comment>
<evidence type="ECO:0000313" key="3">
    <source>
        <dbReference type="Proteomes" id="UP001596022"/>
    </source>
</evidence>
<feature type="transmembrane region" description="Helical" evidence="1">
    <location>
        <begin position="165"/>
        <end position="188"/>
    </location>
</feature>
<gene>
    <name evidence="2" type="ORF">ACFO4N_00305</name>
</gene>
<name>A0ABV9GGQ2_9BACL</name>
<feature type="transmembrane region" description="Helical" evidence="1">
    <location>
        <begin position="56"/>
        <end position="80"/>
    </location>
</feature>